<protein>
    <submittedName>
        <fullName evidence="1">Uncharacterized protein</fullName>
    </submittedName>
</protein>
<keyword evidence="2" id="KW-1185">Reference proteome</keyword>
<evidence type="ECO:0000313" key="1">
    <source>
        <dbReference type="EMBL" id="WQD76058.1"/>
    </source>
</evidence>
<name>A0ABZ0WFD1_9BURK</name>
<proteinExistence type="predicted"/>
<organism evidence="1 2">
    <name type="scientific">Paraburkholderia kururiensis</name>
    <dbReference type="NCBI Taxonomy" id="984307"/>
    <lineage>
        <taxon>Bacteria</taxon>
        <taxon>Pseudomonadati</taxon>
        <taxon>Pseudomonadota</taxon>
        <taxon>Betaproteobacteria</taxon>
        <taxon>Burkholderiales</taxon>
        <taxon>Burkholderiaceae</taxon>
        <taxon>Paraburkholderia</taxon>
    </lineage>
</organism>
<accession>A0ABZ0WFD1</accession>
<dbReference type="EMBL" id="CP139965">
    <property type="protein sequence ID" value="WQD76058.1"/>
    <property type="molecule type" value="Genomic_DNA"/>
</dbReference>
<evidence type="ECO:0000313" key="2">
    <source>
        <dbReference type="Proteomes" id="UP001325479"/>
    </source>
</evidence>
<sequence>MLIEKLRPVAPMLAEESHRSHAVHVKKDIEPFVKARVNALSVTQKNELVAELDKVLIALARFDC</sequence>
<dbReference type="RefSeq" id="WP_114815472.1">
    <property type="nucleotide sequence ID" value="NZ_CP139965.1"/>
</dbReference>
<dbReference type="Proteomes" id="UP001325479">
    <property type="component" value="Chromosome"/>
</dbReference>
<reference evidence="1 2" key="1">
    <citation type="submission" date="2023-12" db="EMBL/GenBank/DDBJ databases">
        <title>Genome sequencing and assembly of bacterial species from a model synthetic community.</title>
        <authorList>
            <person name="Hogle S.L."/>
        </authorList>
    </citation>
    <scope>NUCLEOTIDE SEQUENCE [LARGE SCALE GENOMIC DNA]</scope>
    <source>
        <strain evidence="1 2">HAMBI 2494</strain>
    </source>
</reference>
<gene>
    <name evidence="1" type="ORF">U0042_18280</name>
</gene>